<feature type="signal peptide" evidence="1">
    <location>
        <begin position="1"/>
        <end position="22"/>
    </location>
</feature>
<dbReference type="Proteomes" id="UP000476176">
    <property type="component" value="Unassembled WGS sequence"/>
</dbReference>
<evidence type="ECO:0000313" key="2">
    <source>
        <dbReference type="EMBL" id="KAE9069907.1"/>
    </source>
</evidence>
<evidence type="ECO:0000256" key="1">
    <source>
        <dbReference type="SAM" id="SignalP"/>
    </source>
</evidence>
<gene>
    <name evidence="3" type="ORF">PF004_g28696</name>
    <name evidence="2" type="ORF">PF010_g26491</name>
</gene>
<dbReference type="AlphaFoldDB" id="A0A6G0MHV8"/>
<comment type="caution">
    <text evidence="3">The sequence shown here is derived from an EMBL/GenBank/DDBJ whole genome shotgun (WGS) entry which is preliminary data.</text>
</comment>
<evidence type="ECO:0000313" key="3">
    <source>
        <dbReference type="EMBL" id="KAE9167818.1"/>
    </source>
</evidence>
<dbReference type="EMBL" id="QXGC01004774">
    <property type="protein sequence ID" value="KAE9167818.1"/>
    <property type="molecule type" value="Genomic_DNA"/>
</dbReference>
<feature type="chain" id="PRO_5036174097" description="Secreted protein" evidence="1">
    <location>
        <begin position="23"/>
        <end position="55"/>
    </location>
</feature>
<sequence>MLAGAAWVRWLFWSHASGSCCASALFFKATLDKSGRCFRGNSTDSRGLFSYRFRV</sequence>
<reference evidence="4 5" key="1">
    <citation type="submission" date="2018-09" db="EMBL/GenBank/DDBJ databases">
        <title>Genomic investigation of the strawberry pathogen Phytophthora fragariae indicates pathogenicity is determined by transcriptional variation in three key races.</title>
        <authorList>
            <person name="Adams T.M."/>
            <person name="Armitage A.D."/>
            <person name="Sobczyk M.K."/>
            <person name="Bates H.J."/>
            <person name="Dunwell J.M."/>
            <person name="Nellist C.F."/>
            <person name="Harrison R.J."/>
        </authorList>
    </citation>
    <scope>NUCLEOTIDE SEQUENCE [LARGE SCALE GENOMIC DNA]</scope>
    <source>
        <strain evidence="3 4">BC-23</strain>
        <strain evidence="2 5">ONT-3</strain>
    </source>
</reference>
<protein>
    <recommendedName>
        <fullName evidence="6">Secreted protein</fullName>
    </recommendedName>
</protein>
<evidence type="ECO:0000313" key="5">
    <source>
        <dbReference type="Proteomes" id="UP000488956"/>
    </source>
</evidence>
<dbReference type="Proteomes" id="UP000488956">
    <property type="component" value="Unassembled WGS sequence"/>
</dbReference>
<proteinExistence type="predicted"/>
<accession>A0A6G0MHV8</accession>
<keyword evidence="1" id="KW-0732">Signal</keyword>
<evidence type="ECO:0000313" key="4">
    <source>
        <dbReference type="Proteomes" id="UP000476176"/>
    </source>
</evidence>
<organism evidence="3 4">
    <name type="scientific">Phytophthora fragariae</name>
    <dbReference type="NCBI Taxonomy" id="53985"/>
    <lineage>
        <taxon>Eukaryota</taxon>
        <taxon>Sar</taxon>
        <taxon>Stramenopiles</taxon>
        <taxon>Oomycota</taxon>
        <taxon>Peronosporomycetes</taxon>
        <taxon>Peronosporales</taxon>
        <taxon>Peronosporaceae</taxon>
        <taxon>Phytophthora</taxon>
    </lineage>
</organism>
<dbReference type="EMBL" id="QXFX01003296">
    <property type="protein sequence ID" value="KAE9069907.1"/>
    <property type="molecule type" value="Genomic_DNA"/>
</dbReference>
<name>A0A6G0MHV8_9STRA</name>
<evidence type="ECO:0008006" key="6">
    <source>
        <dbReference type="Google" id="ProtNLM"/>
    </source>
</evidence>